<feature type="domain" description="Haemagglutinin Mycoplasma" evidence="3">
    <location>
        <begin position="382"/>
        <end position="610"/>
    </location>
</feature>
<protein>
    <recommendedName>
        <fullName evidence="3">Haemagglutinin Mycoplasma domain-containing protein</fullName>
    </recommendedName>
</protein>
<dbReference type="EMBL" id="JAJHZP010000013">
    <property type="protein sequence ID" value="MDC4183469.1"/>
    <property type="molecule type" value="Genomic_DNA"/>
</dbReference>
<feature type="chain" id="PRO_5043453836" description="Haemagglutinin Mycoplasma domain-containing protein" evidence="2">
    <location>
        <begin position="25"/>
        <end position="623"/>
    </location>
</feature>
<dbReference type="InterPro" id="IPR054816">
    <property type="entry name" value="Lipoprotein_mollicutes-type_CS"/>
</dbReference>
<dbReference type="AlphaFoldDB" id="A0AAW6HP50"/>
<dbReference type="PROSITE" id="PS51257">
    <property type="entry name" value="PROKAR_LIPOPROTEIN"/>
    <property type="match status" value="1"/>
</dbReference>
<reference evidence="4" key="1">
    <citation type="submission" date="2021-11" db="EMBL/GenBank/DDBJ databases">
        <title>Description of Mycoplasma bradburyaesp. nov.from sea birds: a tribute to a great mycoplasmologist.</title>
        <authorList>
            <person name="Ramirez A.S."/>
            <person name="Poveda C."/>
            <person name="Suarez-Perez A."/>
            <person name="Rosales R.S."/>
            <person name="Dijkman R."/>
            <person name="Feberwee A."/>
            <person name="Spergser J."/>
            <person name="Szostak M.P."/>
            <person name="Ressel L."/>
            <person name="Calabuig P."/>
            <person name="Catania S."/>
            <person name="Gobbo F."/>
            <person name="Timofte D."/>
            <person name="Poveda J.B."/>
        </authorList>
    </citation>
    <scope>NUCLEOTIDE SEQUENCE</scope>
    <source>
        <strain evidence="4">T264</strain>
    </source>
</reference>
<feature type="signal peptide" evidence="2">
    <location>
        <begin position="1"/>
        <end position="24"/>
    </location>
</feature>
<keyword evidence="2" id="KW-0732">Signal</keyword>
<evidence type="ECO:0000256" key="2">
    <source>
        <dbReference type="SAM" id="SignalP"/>
    </source>
</evidence>
<name>A0AAW6HP50_9MOLU</name>
<comment type="caution">
    <text evidence="4">The sequence shown here is derived from an EMBL/GenBank/DDBJ whole genome shotgun (WGS) entry which is preliminary data.</text>
</comment>
<feature type="domain" description="Haemagglutinin Mycoplasma" evidence="3">
    <location>
        <begin position="269"/>
        <end position="381"/>
    </location>
</feature>
<dbReference type="Gene3D" id="2.60.120.260">
    <property type="entry name" value="Galactose-binding domain-like"/>
    <property type="match status" value="1"/>
</dbReference>
<dbReference type="InterPro" id="IPR008692">
    <property type="entry name" value="Hemogglutn_Mycoplasma"/>
</dbReference>
<sequence>MKQKTKKLLQLSFSLGFLATTALVATSCNQPKTVTPKPTNPMQPGNGSGSEATTPGSGETMQPGNGSGSGTTTPDNNEAKNQLESVISGEMNNLAMYDDYSMIKSTLAQAYEKAKSVSKKSDASKEELTTAKTTLETAISTAASSKDKFNEDNASLVSSFNALKEKVKNKNLVISQLTDDYGYIKTYITNLYKNASDIINAGLQAQTAPRTEDVQTLNSNIDSSSADLSSKKEVLDQYSAFKPFIISKDNFKGSFAYTNDAPSTGSNIQSTVGFSSNFDNDDNSNKWRYARRTIKQASEEESKNYTDVSWIYSLTSSTTGEDQTSASYDLDFNYYSGDKAVLYFPYKAAKSDQVVTEGQDKKLSLKYKLNDSEAVDIDVSKAKVDGIEVAEIELSKLNFGKNTISFTTDSGKSAPMIGNMYISPTKENKSKVYNAIFGNSVDQENPDKITVDLAKGYGLANKRSTIFTKLHGTLDGETTAKDYYQIGFLGGRLNNTGSNDSTNIQYYTFYVNIPKAGEYDISGIYNSGDSRGLWFWIDSYNNDTPNTKASFKNLMFGTWEQNKFKKFDVADKNQQNPTSLNLNVGLNKIIVSGLLPNNLAPNLLNVTFTYKDSNQSGSINNRE</sequence>
<organism evidence="4 5">
    <name type="scientific">Mycoplasma bradburyae</name>
    <dbReference type="NCBI Taxonomy" id="2963128"/>
    <lineage>
        <taxon>Bacteria</taxon>
        <taxon>Bacillati</taxon>
        <taxon>Mycoplasmatota</taxon>
        <taxon>Mollicutes</taxon>
        <taxon>Mycoplasmataceae</taxon>
        <taxon>Mycoplasma</taxon>
    </lineage>
</organism>
<evidence type="ECO:0000313" key="4">
    <source>
        <dbReference type="EMBL" id="MDC4183469.1"/>
    </source>
</evidence>
<gene>
    <name evidence="4" type="ORF">LNO71_02285</name>
</gene>
<dbReference type="NCBIfam" id="NF045726">
    <property type="entry name" value="XXplasma_LP"/>
    <property type="match status" value="1"/>
</dbReference>
<dbReference type="Pfam" id="PF05692">
    <property type="entry name" value="Myco_haema"/>
    <property type="match status" value="2"/>
</dbReference>
<evidence type="ECO:0000256" key="1">
    <source>
        <dbReference type="SAM" id="MobiDB-lite"/>
    </source>
</evidence>
<proteinExistence type="predicted"/>
<evidence type="ECO:0000259" key="3">
    <source>
        <dbReference type="Pfam" id="PF05692"/>
    </source>
</evidence>
<evidence type="ECO:0000313" key="5">
    <source>
        <dbReference type="Proteomes" id="UP001216384"/>
    </source>
</evidence>
<accession>A0AAW6HP50</accession>
<feature type="compositionally biased region" description="Polar residues" evidence="1">
    <location>
        <begin position="30"/>
        <end position="64"/>
    </location>
</feature>
<dbReference type="Proteomes" id="UP001216384">
    <property type="component" value="Unassembled WGS sequence"/>
</dbReference>
<feature type="region of interest" description="Disordered" evidence="1">
    <location>
        <begin position="30"/>
        <end position="78"/>
    </location>
</feature>
<dbReference type="RefSeq" id="WP_272404004.1">
    <property type="nucleotide sequence ID" value="NZ_JAJHZP010000013.1"/>
</dbReference>